<keyword evidence="2" id="KW-1133">Transmembrane helix</keyword>
<feature type="region of interest" description="Disordered" evidence="1">
    <location>
        <begin position="117"/>
        <end position="202"/>
    </location>
</feature>
<dbReference type="EMBL" id="FMVM01000008">
    <property type="protein sequence ID" value="SCY70929.1"/>
    <property type="molecule type" value="Genomic_DNA"/>
</dbReference>
<dbReference type="InterPro" id="IPR054331">
    <property type="entry name" value="LiaF_TM"/>
</dbReference>
<feature type="domain" description="LiaF transmembrane" evidence="4">
    <location>
        <begin position="10"/>
        <end position="115"/>
    </location>
</feature>
<evidence type="ECO:0000256" key="2">
    <source>
        <dbReference type="SAM" id="Phobius"/>
    </source>
</evidence>
<feature type="transmembrane region" description="Helical" evidence="2">
    <location>
        <begin position="33"/>
        <end position="50"/>
    </location>
</feature>
<reference evidence="6" key="1">
    <citation type="submission" date="2016-10" db="EMBL/GenBank/DDBJ databases">
        <authorList>
            <person name="Varghese N."/>
            <person name="Submissions S."/>
        </authorList>
    </citation>
    <scope>NUCLEOTIDE SEQUENCE [LARGE SCALE GENOMIC DNA]</scope>
    <source>
        <strain evidence="6">BL9</strain>
    </source>
</reference>
<dbReference type="Pfam" id="PF09922">
    <property type="entry name" value="LiaF-like_C"/>
    <property type="match status" value="1"/>
</dbReference>
<dbReference type="AlphaFoldDB" id="A0A1G5I5I2"/>
<accession>A0A1G5I5I2</accession>
<dbReference type="STRING" id="582692.SAMN05720606_10823"/>
<evidence type="ECO:0000259" key="4">
    <source>
        <dbReference type="Pfam" id="PF22570"/>
    </source>
</evidence>
<dbReference type="RefSeq" id="WP_090919877.1">
    <property type="nucleotide sequence ID" value="NZ_FMVM01000008.1"/>
</dbReference>
<name>A0A1G5I5I2_9BACL</name>
<feature type="transmembrane region" description="Helical" evidence="2">
    <location>
        <begin position="9"/>
        <end position="27"/>
    </location>
</feature>
<dbReference type="InterPro" id="IPR047793">
    <property type="entry name" value="LiaF_C"/>
</dbReference>
<keyword evidence="2" id="KW-0812">Transmembrane</keyword>
<sequence length="349" mass="38869">MKRSTLDRLWVGIPLIAIGAMILLRQLGYDIDVGYIFRTYWPVFLIWWGVKGLTEIRRNGGYAAIGPVVVLSIGGFFLARNLGVIGYSLGEFIRYLVPILLIGGGLYVLIGPGHRDRKPHGNGSKTPPPPPEQPYKPLSPQDLEMPSSFDEEFEKTFGKPKQEQPSSKHQSFHSEEGPNLKKDSEKFGQSHQKYHSHSDDPKFGGFGHANSHNYKYGYEEGYGKTINKSTFIGDFHMGKEVFTLKPMNISSFIGDTVIDLTKAQIPYGETKIVISHFIGDVKIFVPEDMDLGISLTSSSFLGDMKLLGTKRGGFLGNAQEETPHYQEAGKKLRIIVSVFIGDVKVNKVD</sequence>
<evidence type="ECO:0000259" key="3">
    <source>
        <dbReference type="Pfam" id="PF09922"/>
    </source>
</evidence>
<keyword evidence="2" id="KW-0472">Membrane</keyword>
<protein>
    <submittedName>
        <fullName evidence="5">Lia operon protein LiaF</fullName>
    </submittedName>
</protein>
<dbReference type="Pfam" id="PF22570">
    <property type="entry name" value="LiaF-TM"/>
    <property type="match status" value="1"/>
</dbReference>
<keyword evidence="6" id="KW-1185">Reference proteome</keyword>
<gene>
    <name evidence="5" type="ORF">SAMN05720606_10823</name>
</gene>
<dbReference type="Proteomes" id="UP000198538">
    <property type="component" value="Unassembled WGS sequence"/>
</dbReference>
<dbReference type="InterPro" id="IPR024425">
    <property type="entry name" value="LiaF-like_C"/>
</dbReference>
<feature type="transmembrane region" description="Helical" evidence="2">
    <location>
        <begin position="92"/>
        <end position="110"/>
    </location>
</feature>
<organism evidence="5 6">
    <name type="scientific">Paenibacillus polysaccharolyticus</name>
    <dbReference type="NCBI Taxonomy" id="582692"/>
    <lineage>
        <taxon>Bacteria</taxon>
        <taxon>Bacillati</taxon>
        <taxon>Bacillota</taxon>
        <taxon>Bacilli</taxon>
        <taxon>Bacillales</taxon>
        <taxon>Paenibacillaceae</taxon>
        <taxon>Paenibacillus</taxon>
    </lineage>
</organism>
<feature type="compositionally biased region" description="Basic and acidic residues" evidence="1">
    <location>
        <begin position="172"/>
        <end position="188"/>
    </location>
</feature>
<dbReference type="NCBIfam" id="NF040535">
    <property type="entry name" value="LiaF_C_term"/>
    <property type="match status" value="1"/>
</dbReference>
<evidence type="ECO:0000313" key="5">
    <source>
        <dbReference type="EMBL" id="SCY70929.1"/>
    </source>
</evidence>
<proteinExistence type="predicted"/>
<evidence type="ECO:0000313" key="6">
    <source>
        <dbReference type="Proteomes" id="UP000198538"/>
    </source>
</evidence>
<evidence type="ECO:0000256" key="1">
    <source>
        <dbReference type="SAM" id="MobiDB-lite"/>
    </source>
</evidence>
<feature type="domain" description="Cell wall-active antibiotics response LiaF-like C-terminal" evidence="3">
    <location>
        <begin position="231"/>
        <end position="345"/>
    </location>
</feature>
<feature type="transmembrane region" description="Helical" evidence="2">
    <location>
        <begin position="62"/>
        <end position="80"/>
    </location>
</feature>